<dbReference type="InterPro" id="IPR013320">
    <property type="entry name" value="ConA-like_dom_sf"/>
</dbReference>
<dbReference type="Gene3D" id="1.10.1540.10">
    <property type="entry name" value="BEACH domain"/>
    <property type="match status" value="1"/>
</dbReference>
<dbReference type="InterPro" id="IPR000409">
    <property type="entry name" value="BEACH_dom"/>
</dbReference>
<dbReference type="InterPro" id="IPR050865">
    <property type="entry name" value="BEACH_Domain"/>
</dbReference>
<dbReference type="VEuPathDB" id="TrichDB:TRFO_28088"/>
<dbReference type="PROSITE" id="PS51783">
    <property type="entry name" value="PH_BEACH"/>
    <property type="match status" value="1"/>
</dbReference>
<evidence type="ECO:0000256" key="1">
    <source>
        <dbReference type="SAM" id="MobiDB-lite"/>
    </source>
</evidence>
<dbReference type="OrthoDB" id="10255339at2759"/>
<sequence>MIEFLSPNDLCYSIVSTKLHDNSQFTNLDKSLKKLHPSGSFPILNFINMKQYQKDHKNGVDFLVSLNKYSFSFPINTECLNLLRSNPNYLQTSPDYVVIIILHMYISWYMNFIRNHSTTDIDILLQSLLYILPIKNCKNIGKSRIYAASAFMHIFSDIVESTYLKDATVLFSPMVEFLTMNNDIPQFSFDIILKLSNRIIDKNSSNFSKETSQFVNFVVMIIRTCGKRCPQYITTAIVFLMRNSLIGLDEDALSFLGRSLQTLGVDVAFDIVSEFPNSIVNFIQNHPPIFPCDVLSCDSGITFPPGDSIIENKLITFHTLDSENLIFSKPPYFPELLPPTDFIHPGLLKKFELISKIIENEKSLLDIILKKISELISVNKLSPHFYDICASLLYLMYILAHGSPSPKFPIELFLSPLFDQSLTVFSSTIIYDAKQNENFQKINTIRHLAFINLLYQQPSVIENVFNQIRMRPFAFSELIYRFLPDILNLQQILNASSSIIHGITSAIVFYLQFQNFSDDLREAANEARLAAFTYIDIVLKIPDLRKSFFETSFFIDAIISFIFESPVRKWALSCIVEAFKINLNSMEYLISKCNELYRITFNFSYSECEVHQAETLILFLNNEIFEDAKLAKGFEPVISFIIKWIAGLSQENRSFDILLETLDIFVRFSHVHTLSQSDISAIEKTVNNLYGVNPNNDIFHKIINIISGDFLEYQEPAFSIKQPKGMKLIVSLYENSEFFLEKLKYAVNLCQFKSKNCEQCQKGEFDLFLVGRLSIWRNDTLIKKEVFETALLILRLISSHSSSVLLVQQYISLFCPINSKTLPRFYPEIFDSLQKTILDAKKVPATPLPILSSTRIKVSSIYIPKTFTISFWYFMHANDEQITLIHILNESNKFIVVMNNQKLSVFLQENSNQWGDDINYDISTNQWSFCTISVEMLNDQAFVKSSINGNDIPAIVFPSFDFSNQPSQVMIGITDSDKPHVFLGSFGIFNYFDNSEIYALFDVGPRKIPSNPIFFFTACDKNDYFSLDVSPSNIVTKMSKVRTLHKPSFTNILIDVCGISMLLPTISHIELTFLDDSHFQYLLETFISLLENTLILSQNAQRFFGVEKGFLIISNFLNTLPNISLSYKLFLQFCSLFELLVDEKCRTQLLFGILMKIDIWLRSDAENFKKILRYWSRSLVPQYLDIITRKIGFNDIISQLRIFLWYTPKEKDTILFVNRCKGQTFDVKYCRDLLLSIALMIAKQGLSNDEFKFLISQILTIEEEDQVLDLLNFVLNLIEVHEEVIQKCSDVMESSIFLIFLYSTNLEILELTFNIVIKLYNLHLVPNSTLSQHFDYIMYKLPSSYASIPVLSKLMDICEKSTPQLFSLCSMIAFSLGQDSFIELMNTVKPSMRFCSNPFWPLWSVIAIYKIEDENFQNQVFNYLIEVSPQQWKNIFWILDIVGRAFQAYHNLFKQRFIQEIGAKLLKLQEFDDQKLRHFFGLLPLYLFLRQKKQFDKRLHATNNLRPVRRPPKPNRSSSIVKRPPNRLQSSQPNIRLFKRRSASSSTDNLLNAFNSKSFFDLDFISFKMDELITLVENLFDDNSGFFFGLRITEENFWEDIEIARMANDIFMMFPDKSYYDSILFINAYLLHYDPQKVMKTNSVINVQNIRKSGPYFLYNKHADRLGYEKLYDCEKIDLVSNSFLFLQDFESKYHDDRMLHEISQYLQKNSLKSNDLYSILEFEISQASSEFISNEKEILNLNNTKFYKCWNHLWRSLTIDRAPWCQTYCQTNTPCKTIDKPVHFRRDFTMCIGFVPSKLKQNHRFNDHSQASFIRDHNSYVSTSLLKEKRKNQLFEEYKNSETSSYLLIDDNDIETDESSQESILQIDPKCLFEAKCQLITVNRTIEALFSLQKDCIVILKKDQTAKIIKIENISQILMRTHLQRETAIEIFLDDGSTFFLNFPFFKSYTIISQFKMLKQKSKNILLQLHSPKQFMQSFKFTSQWINQEISNFDYLMILNKISGRSFNNAFQYPIFPWILIDYESTKIDINDPTIYRDLSKPIGALKKECQKIFIDSYKHNSYFYANGYISSIHLYRWLVRMEPFTSLHIEFQDGQFSPSSQQFRSIPQLFKTIKMTNNEVHELIPEFFFQPEFLMNYNHFDLGLFNEKSINDVVLPNWAASAFDFIYLHRKALESDFVSLHLHEWIDLIWGDKQRGQKAIDSMNVFMPEMYPDVWDTPKGQKFENRPDIEAVLEYIGQIPQQIFDKPHPIRSLKPNLENSLKSNNKDEKTVLNYHIDCEAKIIMAKIIQQSEEKSILTFLTIDKHGICQETTLNFTSYKEKMNKKKLNQQNKISKEKLNKEQPRIRKLSEISHTKSSQCKEKLNKRKWEYVYLNNTHKFLSVDKHQKSDIFLVDIQTGNTKRVIKQRNDIITMTTDNNLLVIANKDSKIAIYSLKDFKVIFSLPSFRDWIKCCFISHSFHSLICGTRDQSLMICSMTNHSLIRIVELNAKPIHCITTQSWGFHVIYSKKIVDGQFLHSLSLYNINGYFIKEKEISVGIAAMIPLKDCKGFDFILAVDVANQIYLFEAFYCDIGKPIYKTKKSIISMHYMHNEQVIVLLCKDGDVYFVPATFNYTVI</sequence>
<dbReference type="SUPFAM" id="SSF50978">
    <property type="entry name" value="WD40 repeat-like"/>
    <property type="match status" value="1"/>
</dbReference>
<dbReference type="Gene3D" id="2.130.10.10">
    <property type="entry name" value="YVTN repeat-like/Quinoprotein amine dehydrogenase"/>
    <property type="match status" value="1"/>
</dbReference>
<dbReference type="InterPro" id="IPR036372">
    <property type="entry name" value="BEACH_dom_sf"/>
</dbReference>
<proteinExistence type="predicted"/>
<feature type="domain" description="BEACH-type PH" evidence="3">
    <location>
        <begin position="1842"/>
        <end position="1960"/>
    </location>
</feature>
<feature type="region of interest" description="Disordered" evidence="1">
    <location>
        <begin position="1503"/>
        <end position="1530"/>
    </location>
</feature>
<dbReference type="CDD" id="cd06071">
    <property type="entry name" value="Beach"/>
    <property type="match status" value="1"/>
</dbReference>
<dbReference type="EMBL" id="MLAK01000794">
    <property type="protein sequence ID" value="OHT04387.1"/>
    <property type="molecule type" value="Genomic_DNA"/>
</dbReference>
<dbReference type="SMART" id="SM01026">
    <property type="entry name" value="Beach"/>
    <property type="match status" value="1"/>
</dbReference>
<dbReference type="InterPro" id="IPR023362">
    <property type="entry name" value="PH-BEACH_dom"/>
</dbReference>
<dbReference type="Proteomes" id="UP000179807">
    <property type="component" value="Unassembled WGS sequence"/>
</dbReference>
<dbReference type="PROSITE" id="PS50197">
    <property type="entry name" value="BEACH"/>
    <property type="match status" value="1"/>
</dbReference>
<evidence type="ECO:0000313" key="4">
    <source>
        <dbReference type="EMBL" id="OHT04387.1"/>
    </source>
</evidence>
<evidence type="ECO:0000313" key="5">
    <source>
        <dbReference type="Proteomes" id="UP000179807"/>
    </source>
</evidence>
<dbReference type="InterPro" id="IPR011993">
    <property type="entry name" value="PH-like_dom_sf"/>
</dbReference>
<reference evidence="4" key="1">
    <citation type="submission" date="2016-10" db="EMBL/GenBank/DDBJ databases">
        <authorList>
            <person name="Benchimol M."/>
            <person name="Almeida L.G."/>
            <person name="Vasconcelos A.T."/>
            <person name="Perreira-Neves A."/>
            <person name="Rosa I.A."/>
            <person name="Tasca T."/>
            <person name="Bogo M.R."/>
            <person name="de Souza W."/>
        </authorList>
    </citation>
    <scope>NUCLEOTIDE SEQUENCE [LARGE SCALE GENOMIC DNA]</scope>
    <source>
        <strain evidence="4">K</strain>
    </source>
</reference>
<dbReference type="SUPFAM" id="SSF81837">
    <property type="entry name" value="BEACH domain"/>
    <property type="match status" value="1"/>
</dbReference>
<dbReference type="InterPro" id="IPR036322">
    <property type="entry name" value="WD40_repeat_dom_sf"/>
</dbReference>
<evidence type="ECO:0008006" key="6">
    <source>
        <dbReference type="Google" id="ProtNLM"/>
    </source>
</evidence>
<dbReference type="Gene3D" id="2.30.29.30">
    <property type="entry name" value="Pleckstrin-homology domain (PH domain)/Phosphotyrosine-binding domain (PTB)"/>
    <property type="match status" value="1"/>
</dbReference>
<protein>
    <recommendedName>
        <fullName evidence="6">Beige/BEACH domain containing protein</fullName>
    </recommendedName>
</protein>
<dbReference type="GeneID" id="94840665"/>
<keyword evidence="5" id="KW-1185">Reference proteome</keyword>
<dbReference type="SUPFAM" id="SSF50729">
    <property type="entry name" value="PH domain-like"/>
    <property type="match status" value="1"/>
</dbReference>
<comment type="caution">
    <text evidence="4">The sequence shown here is derived from an EMBL/GenBank/DDBJ whole genome shotgun (WGS) entry which is preliminary data.</text>
</comment>
<name>A0A1J4JZH9_9EUKA</name>
<dbReference type="PANTHER" id="PTHR13743:SF161">
    <property type="entry name" value="BEIGE_BEACH DOMAIN CONTAINING PROTEIN"/>
    <property type="match status" value="1"/>
</dbReference>
<organism evidence="4 5">
    <name type="scientific">Tritrichomonas foetus</name>
    <dbReference type="NCBI Taxonomy" id="1144522"/>
    <lineage>
        <taxon>Eukaryota</taxon>
        <taxon>Metamonada</taxon>
        <taxon>Parabasalia</taxon>
        <taxon>Tritrichomonadida</taxon>
        <taxon>Tritrichomonadidae</taxon>
        <taxon>Tritrichomonas</taxon>
    </lineage>
</organism>
<accession>A0A1J4JZH9</accession>
<dbReference type="Pfam" id="PF14844">
    <property type="entry name" value="PH_BEACH"/>
    <property type="match status" value="1"/>
</dbReference>
<evidence type="ECO:0000259" key="2">
    <source>
        <dbReference type="PROSITE" id="PS50197"/>
    </source>
</evidence>
<dbReference type="SUPFAM" id="SSF49899">
    <property type="entry name" value="Concanavalin A-like lectins/glucanases"/>
    <property type="match status" value="1"/>
</dbReference>
<evidence type="ECO:0000259" key="3">
    <source>
        <dbReference type="PROSITE" id="PS51783"/>
    </source>
</evidence>
<gene>
    <name evidence="4" type="ORF">TRFO_28088</name>
</gene>
<feature type="domain" description="BEACH" evidence="2">
    <location>
        <begin position="1971"/>
        <end position="2253"/>
    </location>
</feature>
<dbReference type="Pfam" id="PF02138">
    <property type="entry name" value="Beach"/>
    <property type="match status" value="1"/>
</dbReference>
<dbReference type="PANTHER" id="PTHR13743">
    <property type="entry name" value="BEIGE/BEACH-RELATED"/>
    <property type="match status" value="1"/>
</dbReference>
<dbReference type="RefSeq" id="XP_068357523.1">
    <property type="nucleotide sequence ID" value="XM_068505961.1"/>
</dbReference>
<dbReference type="Pfam" id="PF15787">
    <property type="entry name" value="DUF4704"/>
    <property type="match status" value="1"/>
</dbReference>
<dbReference type="InterPro" id="IPR031570">
    <property type="entry name" value="NBEA/BDCP_DUF4704"/>
</dbReference>
<dbReference type="InterPro" id="IPR015943">
    <property type="entry name" value="WD40/YVTN_repeat-like_dom_sf"/>
</dbReference>